<reference evidence="2 3" key="1">
    <citation type="submission" date="2018-04" db="EMBL/GenBank/DDBJ databases">
        <title>WGS assembly of Panicum hallii var. hallii HAL2.</title>
        <authorList>
            <person name="Lovell J."/>
            <person name="Jenkins J."/>
            <person name="Lowry D."/>
            <person name="Mamidi S."/>
            <person name="Sreedasyam A."/>
            <person name="Weng X."/>
            <person name="Barry K."/>
            <person name="Bonette J."/>
            <person name="Campitelli B."/>
            <person name="Daum C."/>
            <person name="Gordon S."/>
            <person name="Gould B."/>
            <person name="Lipzen A."/>
            <person name="MacQueen A."/>
            <person name="Palacio-Mejia J."/>
            <person name="Plott C."/>
            <person name="Shakirov E."/>
            <person name="Shu S."/>
            <person name="Yoshinaga Y."/>
            <person name="Zane M."/>
            <person name="Rokhsar D."/>
            <person name="Grimwood J."/>
            <person name="Schmutz J."/>
            <person name="Juenger T."/>
        </authorList>
    </citation>
    <scope>NUCLEOTIDE SEQUENCE [LARGE SCALE GENOMIC DNA]</scope>
    <source>
        <strain evidence="3">cv. HAL2</strain>
    </source>
</reference>
<sequence>MDSPPLGAILQAANGTSARPRPRFVPLSRRPLRYRPTAETSSSRRRQTRCPFRSVAFGWALSLRSEDRRTHHS</sequence>
<proteinExistence type="predicted"/>
<evidence type="ECO:0000313" key="2">
    <source>
        <dbReference type="EMBL" id="PUZ72858.1"/>
    </source>
</evidence>
<accession>A0A2T7EYF3</accession>
<gene>
    <name evidence="2" type="ORF">GQ55_2G429000</name>
</gene>
<dbReference type="EMBL" id="CM009750">
    <property type="protein sequence ID" value="PUZ72858.1"/>
    <property type="molecule type" value="Genomic_DNA"/>
</dbReference>
<evidence type="ECO:0000256" key="1">
    <source>
        <dbReference type="SAM" id="MobiDB-lite"/>
    </source>
</evidence>
<dbReference type="Proteomes" id="UP000244336">
    <property type="component" value="Chromosome 2"/>
</dbReference>
<organism evidence="2 3">
    <name type="scientific">Panicum hallii var. hallii</name>
    <dbReference type="NCBI Taxonomy" id="1504633"/>
    <lineage>
        <taxon>Eukaryota</taxon>
        <taxon>Viridiplantae</taxon>
        <taxon>Streptophyta</taxon>
        <taxon>Embryophyta</taxon>
        <taxon>Tracheophyta</taxon>
        <taxon>Spermatophyta</taxon>
        <taxon>Magnoliopsida</taxon>
        <taxon>Liliopsida</taxon>
        <taxon>Poales</taxon>
        <taxon>Poaceae</taxon>
        <taxon>PACMAD clade</taxon>
        <taxon>Panicoideae</taxon>
        <taxon>Panicodae</taxon>
        <taxon>Paniceae</taxon>
        <taxon>Panicinae</taxon>
        <taxon>Panicum</taxon>
        <taxon>Panicum sect. Panicum</taxon>
    </lineage>
</organism>
<dbReference type="AlphaFoldDB" id="A0A2T7EYF3"/>
<protein>
    <submittedName>
        <fullName evidence="2">Uncharacterized protein</fullName>
    </submittedName>
</protein>
<evidence type="ECO:0000313" key="3">
    <source>
        <dbReference type="Proteomes" id="UP000244336"/>
    </source>
</evidence>
<name>A0A2T7EYF3_9POAL</name>
<feature type="region of interest" description="Disordered" evidence="1">
    <location>
        <begin position="1"/>
        <end position="48"/>
    </location>
</feature>
<dbReference type="Gramene" id="PUZ72858">
    <property type="protein sequence ID" value="PUZ72858"/>
    <property type="gene ID" value="GQ55_2G429000"/>
</dbReference>
<keyword evidence="3" id="KW-1185">Reference proteome</keyword>